<sequence length="261" mass="31133">MKRTNKHSKIKSRQKEILILLYKFRYLNRKQIQPLLGHKHHRLIQEWLNDLVFKKLIIQDYDNKLAPQPAIYSLDNKGKRYLKKLNDLKIKPLNRIWRVTKYKDQLKTHCLLLGDIYLSLLDLIKKNKVVLDFRTKTELYGMLHLISPSPDAFFALKDKAGNAKRYFLDIFDDVPPILMRRRIKKYFEYFNSDEWQDNANQPFPEVILVCPNQRLKSHLNFFIQNKLSDDSELSFYLTTNEEIETIGMGPKALQKVHSKNE</sequence>
<evidence type="ECO:0000313" key="1">
    <source>
        <dbReference type="EMBL" id="OGD57300.1"/>
    </source>
</evidence>
<dbReference type="AlphaFoldDB" id="A0A1F5DQG4"/>
<organism evidence="1 2">
    <name type="scientific">Candidatus Berkelbacteria bacterium RBG_13_40_8</name>
    <dbReference type="NCBI Taxonomy" id="1797467"/>
    <lineage>
        <taxon>Bacteria</taxon>
        <taxon>Candidatus Berkelbacteria</taxon>
    </lineage>
</organism>
<evidence type="ECO:0008006" key="3">
    <source>
        <dbReference type="Google" id="ProtNLM"/>
    </source>
</evidence>
<accession>A0A1F5DQG4</accession>
<evidence type="ECO:0000313" key="2">
    <source>
        <dbReference type="Proteomes" id="UP000178764"/>
    </source>
</evidence>
<dbReference type="InterPro" id="IPR025855">
    <property type="entry name" value="Replic_Relax"/>
</dbReference>
<gene>
    <name evidence="1" type="ORF">A2V71_00490</name>
</gene>
<dbReference type="Pfam" id="PF13814">
    <property type="entry name" value="Replic_Relax"/>
    <property type="match status" value="1"/>
</dbReference>
<dbReference type="EMBL" id="MEZT01000003">
    <property type="protein sequence ID" value="OGD57300.1"/>
    <property type="molecule type" value="Genomic_DNA"/>
</dbReference>
<proteinExistence type="predicted"/>
<name>A0A1F5DQG4_9BACT</name>
<reference evidence="1 2" key="1">
    <citation type="journal article" date="2016" name="Nat. Commun.">
        <title>Thousands of microbial genomes shed light on interconnected biogeochemical processes in an aquifer system.</title>
        <authorList>
            <person name="Anantharaman K."/>
            <person name="Brown C.T."/>
            <person name="Hug L.A."/>
            <person name="Sharon I."/>
            <person name="Castelle C.J."/>
            <person name="Probst A.J."/>
            <person name="Thomas B.C."/>
            <person name="Singh A."/>
            <person name="Wilkins M.J."/>
            <person name="Karaoz U."/>
            <person name="Brodie E.L."/>
            <person name="Williams K.H."/>
            <person name="Hubbard S.S."/>
            <person name="Banfield J.F."/>
        </authorList>
    </citation>
    <scope>NUCLEOTIDE SEQUENCE [LARGE SCALE GENOMIC DNA]</scope>
</reference>
<comment type="caution">
    <text evidence="1">The sequence shown here is derived from an EMBL/GenBank/DDBJ whole genome shotgun (WGS) entry which is preliminary data.</text>
</comment>
<dbReference type="Proteomes" id="UP000178764">
    <property type="component" value="Unassembled WGS sequence"/>
</dbReference>
<protein>
    <recommendedName>
        <fullName evidence="3">Replication-relaxation</fullName>
    </recommendedName>
</protein>